<keyword evidence="3 6" id="KW-0812">Transmembrane</keyword>
<keyword evidence="5 6" id="KW-0472">Membrane</keyword>
<dbReference type="PANTHER" id="PTHR23506:SF23">
    <property type="entry name" value="GH10249P"/>
    <property type="match status" value="1"/>
</dbReference>
<dbReference type="PANTHER" id="PTHR23506">
    <property type="entry name" value="GH10249P"/>
    <property type="match status" value="1"/>
</dbReference>
<proteinExistence type="predicted"/>
<evidence type="ECO:0000313" key="8">
    <source>
        <dbReference type="Proteomes" id="UP000281553"/>
    </source>
</evidence>
<name>A0A3P7LWB2_DIBLA</name>
<evidence type="ECO:0000256" key="6">
    <source>
        <dbReference type="SAM" id="Phobius"/>
    </source>
</evidence>
<dbReference type="InterPro" id="IPR050930">
    <property type="entry name" value="MFS_Vesicular_Transporter"/>
</dbReference>
<dbReference type="Proteomes" id="UP000281553">
    <property type="component" value="Unassembled WGS sequence"/>
</dbReference>
<dbReference type="GO" id="GO:0015842">
    <property type="term" value="P:aminergic neurotransmitter loading into synaptic vesicle"/>
    <property type="evidence" value="ECO:0007669"/>
    <property type="project" value="TreeGrafter"/>
</dbReference>
<keyword evidence="8" id="KW-1185">Reference proteome</keyword>
<sequence length="138" mass="15593">MIIFKPGIRPEEQKGAPLLQLLKDPYIIVAAGSLTFGNMGIAVLEPALPMWMKKHMNSDNWEQGIAFLPASISYLISTNLFGRFAYKMGYWLSAFLGMLLCGLCLICVSPFVDLIFKVNIQNVQQKLLHSRRARFKVK</sequence>
<comment type="subcellular location">
    <subcellularLocation>
        <location evidence="1">Membrane</location>
        <topology evidence="1">Multi-pass membrane protein</topology>
    </subcellularLocation>
</comment>
<dbReference type="SUPFAM" id="SSF103473">
    <property type="entry name" value="MFS general substrate transporter"/>
    <property type="match status" value="1"/>
</dbReference>
<feature type="transmembrane region" description="Helical" evidence="6">
    <location>
        <begin position="92"/>
        <end position="116"/>
    </location>
</feature>
<dbReference type="GO" id="GO:0030672">
    <property type="term" value="C:synaptic vesicle membrane"/>
    <property type="evidence" value="ECO:0007669"/>
    <property type="project" value="TreeGrafter"/>
</dbReference>
<dbReference type="GO" id="GO:0043195">
    <property type="term" value="C:terminal bouton"/>
    <property type="evidence" value="ECO:0007669"/>
    <property type="project" value="TreeGrafter"/>
</dbReference>
<evidence type="ECO:0000256" key="1">
    <source>
        <dbReference type="ARBA" id="ARBA00004141"/>
    </source>
</evidence>
<evidence type="ECO:0000256" key="4">
    <source>
        <dbReference type="ARBA" id="ARBA00022989"/>
    </source>
</evidence>
<accession>A0A3P7LWB2</accession>
<keyword evidence="2" id="KW-0813">Transport</keyword>
<evidence type="ECO:0000256" key="2">
    <source>
        <dbReference type="ARBA" id="ARBA00022448"/>
    </source>
</evidence>
<dbReference type="EMBL" id="UYRU01063999">
    <property type="protein sequence ID" value="VDN15897.1"/>
    <property type="molecule type" value="Genomic_DNA"/>
</dbReference>
<dbReference type="InterPro" id="IPR036259">
    <property type="entry name" value="MFS_trans_sf"/>
</dbReference>
<dbReference type="Gene3D" id="1.20.1250.20">
    <property type="entry name" value="MFS general substrate transporter like domains"/>
    <property type="match status" value="1"/>
</dbReference>
<evidence type="ECO:0000313" key="7">
    <source>
        <dbReference type="EMBL" id="VDN15897.1"/>
    </source>
</evidence>
<evidence type="ECO:0008006" key="9">
    <source>
        <dbReference type="Google" id="ProtNLM"/>
    </source>
</evidence>
<protein>
    <recommendedName>
        <fullName evidence="9">Major facilitator superfamily (MFS) profile domain-containing protein</fullName>
    </recommendedName>
</protein>
<evidence type="ECO:0000256" key="5">
    <source>
        <dbReference type="ARBA" id="ARBA00023136"/>
    </source>
</evidence>
<reference evidence="7 8" key="1">
    <citation type="submission" date="2018-11" db="EMBL/GenBank/DDBJ databases">
        <authorList>
            <consortium name="Pathogen Informatics"/>
        </authorList>
    </citation>
    <scope>NUCLEOTIDE SEQUENCE [LARGE SCALE GENOMIC DNA]</scope>
</reference>
<feature type="transmembrane region" description="Helical" evidence="6">
    <location>
        <begin position="65"/>
        <end position="86"/>
    </location>
</feature>
<dbReference type="GO" id="GO:0005335">
    <property type="term" value="F:serotonin:sodium:chloride symporter activity"/>
    <property type="evidence" value="ECO:0007669"/>
    <property type="project" value="TreeGrafter"/>
</dbReference>
<dbReference type="OrthoDB" id="5086884at2759"/>
<organism evidence="7 8">
    <name type="scientific">Dibothriocephalus latus</name>
    <name type="common">Fish tapeworm</name>
    <name type="synonym">Diphyllobothrium latum</name>
    <dbReference type="NCBI Taxonomy" id="60516"/>
    <lineage>
        <taxon>Eukaryota</taxon>
        <taxon>Metazoa</taxon>
        <taxon>Spiralia</taxon>
        <taxon>Lophotrochozoa</taxon>
        <taxon>Platyhelminthes</taxon>
        <taxon>Cestoda</taxon>
        <taxon>Eucestoda</taxon>
        <taxon>Diphyllobothriidea</taxon>
        <taxon>Diphyllobothriidae</taxon>
        <taxon>Dibothriocephalus</taxon>
    </lineage>
</organism>
<evidence type="ECO:0000256" key="3">
    <source>
        <dbReference type="ARBA" id="ARBA00022692"/>
    </source>
</evidence>
<gene>
    <name evidence="7" type="ORF">DILT_LOCUS11728</name>
</gene>
<feature type="transmembrane region" description="Helical" evidence="6">
    <location>
        <begin position="26"/>
        <end position="44"/>
    </location>
</feature>
<keyword evidence="4 6" id="KW-1133">Transmembrane helix</keyword>
<dbReference type="AlphaFoldDB" id="A0A3P7LWB2"/>